<dbReference type="PANTHER" id="PTHR11161">
    <property type="entry name" value="O-ACYLTRANSFERASE"/>
    <property type="match status" value="1"/>
</dbReference>
<protein>
    <submittedName>
        <fullName evidence="3">Acyltransferase 3 domain-containing protein</fullName>
    </submittedName>
</protein>
<dbReference type="PANTHER" id="PTHR11161:SF70">
    <property type="entry name" value="ACYLTRANSFERASE 3 DOMAIN-CONTAINING PROTEIN"/>
    <property type="match status" value="1"/>
</dbReference>
<dbReference type="InterPro" id="IPR052728">
    <property type="entry name" value="O2_lipid_transport_reg"/>
</dbReference>
<reference evidence="3" key="1">
    <citation type="submission" date="2022-11" db="UniProtKB">
        <authorList>
            <consortium name="WormBaseParasite"/>
        </authorList>
    </citation>
    <scope>IDENTIFICATION</scope>
</reference>
<evidence type="ECO:0000313" key="3">
    <source>
        <dbReference type="WBParaSite" id="ACRNAN_scaffold1905.g13244.t1"/>
    </source>
</evidence>
<evidence type="ECO:0000256" key="1">
    <source>
        <dbReference type="SAM" id="Phobius"/>
    </source>
</evidence>
<keyword evidence="1" id="KW-0812">Transmembrane</keyword>
<feature type="transmembrane region" description="Helical" evidence="1">
    <location>
        <begin position="64"/>
        <end position="82"/>
    </location>
</feature>
<dbReference type="AlphaFoldDB" id="A0A914D4Z1"/>
<dbReference type="Proteomes" id="UP000887540">
    <property type="component" value="Unplaced"/>
</dbReference>
<evidence type="ECO:0000313" key="2">
    <source>
        <dbReference type="Proteomes" id="UP000887540"/>
    </source>
</evidence>
<name>A0A914D4Z1_9BILA</name>
<proteinExistence type="predicted"/>
<feature type="transmembrane region" description="Helical" evidence="1">
    <location>
        <begin position="265"/>
        <end position="285"/>
    </location>
</feature>
<organism evidence="2 3">
    <name type="scientific">Acrobeloides nanus</name>
    <dbReference type="NCBI Taxonomy" id="290746"/>
    <lineage>
        <taxon>Eukaryota</taxon>
        <taxon>Metazoa</taxon>
        <taxon>Ecdysozoa</taxon>
        <taxon>Nematoda</taxon>
        <taxon>Chromadorea</taxon>
        <taxon>Rhabditida</taxon>
        <taxon>Tylenchina</taxon>
        <taxon>Cephalobomorpha</taxon>
        <taxon>Cephaloboidea</taxon>
        <taxon>Cephalobidae</taxon>
        <taxon>Acrobeloides</taxon>
    </lineage>
</organism>
<dbReference type="WBParaSite" id="ACRNAN_scaffold1905.g13244.t1">
    <property type="protein sequence ID" value="ACRNAN_scaffold1905.g13244.t1"/>
    <property type="gene ID" value="ACRNAN_scaffold1905.g13244"/>
</dbReference>
<feature type="transmembrane region" description="Helical" evidence="1">
    <location>
        <begin position="221"/>
        <end position="245"/>
    </location>
</feature>
<sequence length="300" mass="34911">MDEEFEGIAYGICIPTSCLSEKYKILSSWKTVSLFNNGTKEEKPFEICLSSRHKEQWYQQWKPILAFCFLSLFPCLVIISSTNQNNQFRYKNVSPFYQQILQAFSLKENLKLLAHVSKEPNSTITCIAGLRVLAAFWTVIGHTVLFIQPFFENLEEYEDDMVNGFWNQTLTNNTLAVDIFFMISGTLTSFHWFKSKGNTQQQTWSSVNESDPFNKILSLKLWMPLSSISYSVYLVHVVPITFTFLLDQFPMTYTDKWHIAFHYLVQLSLSIAIGLIVTMSVDIPFRNLERIFSKKKIHHE</sequence>
<feature type="transmembrane region" description="Helical" evidence="1">
    <location>
        <begin position="175"/>
        <end position="193"/>
    </location>
</feature>
<accession>A0A914D4Z1</accession>
<keyword evidence="1" id="KW-0472">Membrane</keyword>
<keyword evidence="1" id="KW-1133">Transmembrane helix</keyword>
<keyword evidence="2" id="KW-1185">Reference proteome</keyword>
<feature type="transmembrane region" description="Helical" evidence="1">
    <location>
        <begin position="128"/>
        <end position="151"/>
    </location>
</feature>